<dbReference type="OrthoDB" id="944734at2"/>
<dbReference type="KEGG" id="cbae:COR50_20460"/>
<feature type="signal peptide" evidence="1">
    <location>
        <begin position="1"/>
        <end position="22"/>
    </location>
</feature>
<dbReference type="EMBL" id="CP023777">
    <property type="protein sequence ID" value="ATL49358.1"/>
    <property type="molecule type" value="Genomic_DNA"/>
</dbReference>
<name>A0A291QZI5_9BACT</name>
<organism evidence="2 3">
    <name type="scientific">Chitinophaga caeni</name>
    <dbReference type="NCBI Taxonomy" id="2029983"/>
    <lineage>
        <taxon>Bacteria</taxon>
        <taxon>Pseudomonadati</taxon>
        <taxon>Bacteroidota</taxon>
        <taxon>Chitinophagia</taxon>
        <taxon>Chitinophagales</taxon>
        <taxon>Chitinophagaceae</taxon>
        <taxon>Chitinophaga</taxon>
    </lineage>
</organism>
<evidence type="ECO:0000313" key="2">
    <source>
        <dbReference type="EMBL" id="ATL49358.1"/>
    </source>
</evidence>
<evidence type="ECO:0008006" key="4">
    <source>
        <dbReference type="Google" id="ProtNLM"/>
    </source>
</evidence>
<sequence>MKYLQILISGLCLAGFFPQAKAQTVNWKNMENTAHMITLGLGWDYSLSYNIGYAYHPAAVKMPLVINANFSMPSGEKLLDDFKLKLGGQIVLLNHSNFKGGISLNGIYRRFENPLTRLLNFGAEMKGRFGYYKNGWFVAGELGFDKAVITHFKHSDLYKQDIYEGVRDGWYNPATGGNFLYGLQAGYSFNKSDITLDLGKITTQDFKTTPRIPYYLALSFNLRIN</sequence>
<dbReference type="RefSeq" id="WP_098195726.1">
    <property type="nucleotide sequence ID" value="NZ_CP023777.1"/>
</dbReference>
<evidence type="ECO:0000256" key="1">
    <source>
        <dbReference type="SAM" id="SignalP"/>
    </source>
</evidence>
<keyword evidence="3" id="KW-1185">Reference proteome</keyword>
<reference evidence="2 3" key="1">
    <citation type="submission" date="2017-10" db="EMBL/GenBank/DDBJ databases">
        <title>Paenichitinophaga pekingensis gen. nov., sp. nov., isolated from activated sludge.</title>
        <authorList>
            <person name="Jin D."/>
            <person name="Kong X."/>
            <person name="Deng Y."/>
            <person name="Bai Z."/>
        </authorList>
    </citation>
    <scope>NUCLEOTIDE SEQUENCE [LARGE SCALE GENOMIC DNA]</scope>
    <source>
        <strain evidence="2 3">13</strain>
    </source>
</reference>
<evidence type="ECO:0000313" key="3">
    <source>
        <dbReference type="Proteomes" id="UP000220133"/>
    </source>
</evidence>
<dbReference type="AlphaFoldDB" id="A0A291QZI5"/>
<keyword evidence="1" id="KW-0732">Signal</keyword>
<accession>A0A291QZI5</accession>
<proteinExistence type="predicted"/>
<gene>
    <name evidence="2" type="ORF">COR50_20460</name>
</gene>
<protein>
    <recommendedName>
        <fullName evidence="4">Outer membrane protein beta-barrel domain-containing protein</fullName>
    </recommendedName>
</protein>
<feature type="chain" id="PRO_5012268163" description="Outer membrane protein beta-barrel domain-containing protein" evidence="1">
    <location>
        <begin position="23"/>
        <end position="225"/>
    </location>
</feature>
<dbReference type="Proteomes" id="UP000220133">
    <property type="component" value="Chromosome"/>
</dbReference>